<dbReference type="EMBL" id="FTOR01000003">
    <property type="protein sequence ID" value="SIT09699.1"/>
    <property type="molecule type" value="Genomic_DNA"/>
</dbReference>
<dbReference type="Proteomes" id="UP000186917">
    <property type="component" value="Unassembled WGS sequence"/>
</dbReference>
<gene>
    <name evidence="1" type="ORF">SAMN05421788_103464</name>
</gene>
<name>A0A1N7PH85_9BACT</name>
<evidence type="ECO:0000313" key="1">
    <source>
        <dbReference type="EMBL" id="SIT09699.1"/>
    </source>
</evidence>
<accession>A0A1N7PH85</accession>
<proteinExistence type="predicted"/>
<organism evidence="1 2">
    <name type="scientific">Filimonas lacunae</name>
    <dbReference type="NCBI Taxonomy" id="477680"/>
    <lineage>
        <taxon>Bacteria</taxon>
        <taxon>Pseudomonadati</taxon>
        <taxon>Bacteroidota</taxon>
        <taxon>Chitinophagia</taxon>
        <taxon>Chitinophagales</taxon>
        <taxon>Chitinophagaceae</taxon>
        <taxon>Filimonas</taxon>
    </lineage>
</organism>
<dbReference type="STRING" id="477680.SAMN05421788_103464"/>
<reference evidence="2" key="1">
    <citation type="submission" date="2017-01" db="EMBL/GenBank/DDBJ databases">
        <authorList>
            <person name="Varghese N."/>
            <person name="Submissions S."/>
        </authorList>
    </citation>
    <scope>NUCLEOTIDE SEQUENCE [LARGE SCALE GENOMIC DNA]</scope>
    <source>
        <strain evidence="2">DSM 21054</strain>
    </source>
</reference>
<dbReference type="AlphaFoldDB" id="A0A1N7PH85"/>
<sequence>MAGLLLMTALQATAQTVTKPVKVPADLYVTAAPTKGTSTNDGTTLFCAENSGFTLKSSTTDPVTHATYTGYTWEEQQTGAATFGPVTSGTATNETLVITSATPGWHTYRVTAALAGNACPPEPAYYNVYVLPKLVVTASSNKADAASHTYCAENGAPTAPADAITFTGSVAFDGTPNALPGLENLTINDFEVTYTWQKINVATSAATTVASTKDYTIVEAATPGATTTTQYTYELTAAYSVKACGTYKGTATLNGSTTTATVTVTPKPGKPTITIQ</sequence>
<protein>
    <submittedName>
        <fullName evidence="1">Uncharacterized protein</fullName>
    </submittedName>
</protein>
<keyword evidence="2" id="KW-1185">Reference proteome</keyword>
<evidence type="ECO:0000313" key="2">
    <source>
        <dbReference type="Proteomes" id="UP000186917"/>
    </source>
</evidence>